<evidence type="ECO:0000313" key="3">
    <source>
        <dbReference type="EMBL" id="PJC94655.1"/>
    </source>
</evidence>
<dbReference type="InterPro" id="IPR057770">
    <property type="entry name" value="YscD/Y4YQ_C"/>
</dbReference>
<keyword evidence="1" id="KW-0732">Signal</keyword>
<dbReference type="AlphaFoldDB" id="A0A2M8HDM5"/>
<dbReference type="Gene3D" id="2.30.30.830">
    <property type="match status" value="1"/>
</dbReference>
<evidence type="ECO:0000256" key="1">
    <source>
        <dbReference type="SAM" id="SignalP"/>
    </source>
</evidence>
<keyword evidence="4" id="KW-1185">Reference proteome</keyword>
<feature type="signal peptide" evidence="1">
    <location>
        <begin position="1"/>
        <end position="28"/>
    </location>
</feature>
<dbReference type="Proteomes" id="UP000232060">
    <property type="component" value="Unassembled WGS sequence"/>
</dbReference>
<comment type="caution">
    <text evidence="3">The sequence shown here is derived from an EMBL/GenBank/DDBJ whole genome shotgun (WGS) entry which is preliminary data.</text>
</comment>
<reference evidence="3 4" key="1">
    <citation type="submission" date="2017-11" db="EMBL/GenBank/DDBJ databases">
        <title>Draft genome sequence of environmental isolate Aeromonas lusitania sp. nov. MDC 2473.</title>
        <authorList>
            <person name="Colston S.M."/>
            <person name="Navarro A."/>
            <person name="Martinez-Murcia A.J."/>
            <person name="Graf J."/>
        </authorList>
    </citation>
    <scope>NUCLEOTIDE SEQUENCE [LARGE SCALE GENOMIC DNA]</scope>
    <source>
        <strain evidence="3 4">MDC 2473</strain>
    </source>
</reference>
<dbReference type="RefSeq" id="WP_100858871.1">
    <property type="nucleotide sequence ID" value="NZ_PGCP01000004.1"/>
</dbReference>
<gene>
    <name evidence="3" type="ORF">CUC44_04665</name>
</gene>
<feature type="domain" description="YscD/Y4YQ C-terminal" evidence="2">
    <location>
        <begin position="56"/>
        <end position="103"/>
    </location>
</feature>
<feature type="chain" id="PRO_5014838080" evidence="1">
    <location>
        <begin position="29"/>
        <end position="115"/>
    </location>
</feature>
<protein>
    <submittedName>
        <fullName evidence="3">MSHA biogenesis protein MshK</fullName>
    </submittedName>
</protein>
<evidence type="ECO:0000313" key="4">
    <source>
        <dbReference type="Proteomes" id="UP000232060"/>
    </source>
</evidence>
<accession>A0A2M8HDM5</accession>
<dbReference type="OrthoDB" id="6215546at2"/>
<dbReference type="EMBL" id="PGCP01000004">
    <property type="protein sequence ID" value="PJC94655.1"/>
    <property type="molecule type" value="Genomic_DNA"/>
</dbReference>
<organism evidence="3 4">
    <name type="scientific">Aeromonas lusitana</name>
    <dbReference type="NCBI Taxonomy" id="931529"/>
    <lineage>
        <taxon>Bacteria</taxon>
        <taxon>Pseudomonadati</taxon>
        <taxon>Pseudomonadota</taxon>
        <taxon>Gammaproteobacteria</taxon>
        <taxon>Aeromonadales</taxon>
        <taxon>Aeromonadaceae</taxon>
        <taxon>Aeromonas</taxon>
    </lineage>
</organism>
<name>A0A2M8HDM5_9GAMM</name>
<dbReference type="Pfam" id="PF23893">
    <property type="entry name" value="Y4YQ_C"/>
    <property type="match status" value="1"/>
</dbReference>
<dbReference type="PROSITE" id="PS51257">
    <property type="entry name" value="PROKAR_LIPOPROTEIN"/>
    <property type="match status" value="1"/>
</dbReference>
<evidence type="ECO:0000259" key="2">
    <source>
        <dbReference type="Pfam" id="PF23893"/>
    </source>
</evidence>
<sequence>MIHSKRLTTPGAGWLVLLACLLGLPAQAEVLQDPTAPLAGSGMTTGSGSKVAGLPKLQSIILGNGPALAVLNGQSYRIGQRIDGYQLVAISTDSVVLEKAGKRQSLTLFGSKVRI</sequence>
<proteinExistence type="predicted"/>